<dbReference type="InterPro" id="IPR031734">
    <property type="entry name" value="MBF2"/>
</dbReference>
<sequence>MNSVYIFVAIAFCGLQLAHGEIVENTADRSFELHAGNCSKAVASDIVFQDHLRLFAIPFVHRSGLSSWYGNEKIYCILALSARDESEGSTVSIKDGGLGQYRVTLEMVSEVNHGLEYNIVVYGK</sequence>
<dbReference type="Pfam" id="PF15868">
    <property type="entry name" value="MBF2"/>
    <property type="match status" value="1"/>
</dbReference>
<feature type="chain" id="PRO_5040111689" evidence="1">
    <location>
        <begin position="21"/>
        <end position="124"/>
    </location>
</feature>
<evidence type="ECO:0000313" key="2">
    <source>
        <dbReference type="EMBL" id="CAH1118254.1"/>
    </source>
</evidence>
<name>A0A9P0DA79_PHACE</name>
<dbReference type="OrthoDB" id="7021379at2759"/>
<dbReference type="EMBL" id="OU896717">
    <property type="protein sequence ID" value="CAH1118254.1"/>
    <property type="molecule type" value="Genomic_DNA"/>
</dbReference>
<dbReference type="Proteomes" id="UP001153737">
    <property type="component" value="Chromosome 11"/>
</dbReference>
<gene>
    <name evidence="2" type="ORF">PHAECO_LOCUS2570</name>
</gene>
<feature type="signal peptide" evidence="1">
    <location>
        <begin position="1"/>
        <end position="20"/>
    </location>
</feature>
<reference evidence="2" key="1">
    <citation type="submission" date="2022-01" db="EMBL/GenBank/DDBJ databases">
        <authorList>
            <person name="King R."/>
        </authorList>
    </citation>
    <scope>NUCLEOTIDE SEQUENCE</scope>
</reference>
<dbReference type="AlphaFoldDB" id="A0A9P0DA79"/>
<protein>
    <submittedName>
        <fullName evidence="2">Uncharacterized protein</fullName>
    </submittedName>
</protein>
<organism evidence="2 3">
    <name type="scientific">Phaedon cochleariae</name>
    <name type="common">Mustard beetle</name>
    <dbReference type="NCBI Taxonomy" id="80249"/>
    <lineage>
        <taxon>Eukaryota</taxon>
        <taxon>Metazoa</taxon>
        <taxon>Ecdysozoa</taxon>
        <taxon>Arthropoda</taxon>
        <taxon>Hexapoda</taxon>
        <taxon>Insecta</taxon>
        <taxon>Pterygota</taxon>
        <taxon>Neoptera</taxon>
        <taxon>Endopterygota</taxon>
        <taxon>Coleoptera</taxon>
        <taxon>Polyphaga</taxon>
        <taxon>Cucujiformia</taxon>
        <taxon>Chrysomeloidea</taxon>
        <taxon>Chrysomelidae</taxon>
        <taxon>Chrysomelinae</taxon>
        <taxon>Chrysomelini</taxon>
        <taxon>Phaedon</taxon>
    </lineage>
</organism>
<evidence type="ECO:0000256" key="1">
    <source>
        <dbReference type="SAM" id="SignalP"/>
    </source>
</evidence>
<keyword evidence="1" id="KW-0732">Signal</keyword>
<accession>A0A9P0DA79</accession>
<reference evidence="2" key="2">
    <citation type="submission" date="2022-10" db="EMBL/GenBank/DDBJ databases">
        <authorList>
            <consortium name="ENA_rothamsted_submissions"/>
            <consortium name="culmorum"/>
            <person name="King R."/>
        </authorList>
    </citation>
    <scope>NUCLEOTIDE SEQUENCE</scope>
</reference>
<evidence type="ECO:0000313" key="3">
    <source>
        <dbReference type="Proteomes" id="UP001153737"/>
    </source>
</evidence>
<keyword evidence="3" id="KW-1185">Reference proteome</keyword>
<proteinExistence type="predicted"/>